<dbReference type="InterPro" id="IPR001480">
    <property type="entry name" value="Bulb-type_lectin_dom"/>
</dbReference>
<keyword evidence="11 19" id="KW-1133">Transmembrane helix</keyword>
<dbReference type="PROSITE" id="PS50011">
    <property type="entry name" value="PROTEIN_KINASE_DOM"/>
    <property type="match status" value="1"/>
</dbReference>
<keyword evidence="12 19" id="KW-0472">Membrane</keyword>
<dbReference type="InterPro" id="IPR017441">
    <property type="entry name" value="Protein_kinase_ATP_BS"/>
</dbReference>
<evidence type="ECO:0000256" key="1">
    <source>
        <dbReference type="ARBA" id="ARBA00004479"/>
    </source>
</evidence>
<dbReference type="PIRSF" id="PIRSF000641">
    <property type="entry name" value="SRK"/>
    <property type="match status" value="1"/>
</dbReference>
<dbReference type="Gramene" id="TVU17759">
    <property type="protein sequence ID" value="TVU17759"/>
    <property type="gene ID" value="EJB05_33814"/>
</dbReference>
<feature type="transmembrane region" description="Helical" evidence="19">
    <location>
        <begin position="471"/>
        <end position="493"/>
    </location>
</feature>
<evidence type="ECO:0000256" key="20">
    <source>
        <dbReference type="SAM" id="SignalP"/>
    </source>
</evidence>
<dbReference type="GO" id="GO:0005524">
    <property type="term" value="F:ATP binding"/>
    <property type="evidence" value="ECO:0007669"/>
    <property type="project" value="UniProtKB-UniRule"/>
</dbReference>
<protein>
    <recommendedName>
        <fullName evidence="2">non-specific serine/threonine protein kinase</fullName>
        <ecNumber evidence="2">2.7.11.1</ecNumber>
    </recommendedName>
</protein>
<dbReference type="SMART" id="SM00220">
    <property type="entry name" value="S_TKc"/>
    <property type="match status" value="1"/>
</dbReference>
<keyword evidence="3" id="KW-0723">Serine/threonine-protein kinase</keyword>
<evidence type="ECO:0000256" key="13">
    <source>
        <dbReference type="ARBA" id="ARBA00023157"/>
    </source>
</evidence>
<keyword evidence="13" id="KW-1015">Disulfide bond</keyword>
<dbReference type="PROSITE" id="PS00107">
    <property type="entry name" value="PROTEIN_KINASE_ATP"/>
    <property type="match status" value="1"/>
</dbReference>
<keyword evidence="6 19" id="KW-0812">Transmembrane</keyword>
<keyword evidence="25" id="KW-1185">Reference proteome</keyword>
<evidence type="ECO:0000256" key="5">
    <source>
        <dbReference type="ARBA" id="ARBA00022679"/>
    </source>
</evidence>
<comment type="caution">
    <text evidence="24">The sequence shown here is derived from an EMBL/GenBank/DDBJ whole genome shotgun (WGS) entry which is preliminary data.</text>
</comment>
<evidence type="ECO:0000256" key="10">
    <source>
        <dbReference type="ARBA" id="ARBA00022840"/>
    </source>
</evidence>
<keyword evidence="8 18" id="KW-0547">Nucleotide-binding</keyword>
<evidence type="ECO:0000256" key="18">
    <source>
        <dbReference type="PROSITE-ProRule" id="PRU10141"/>
    </source>
</evidence>
<dbReference type="EMBL" id="RWGY01000029">
    <property type="protein sequence ID" value="TVU17759.1"/>
    <property type="molecule type" value="Genomic_DNA"/>
</dbReference>
<dbReference type="InterPro" id="IPR036426">
    <property type="entry name" value="Bulb-type_lectin_dom_sf"/>
</dbReference>
<dbReference type="FunFam" id="3.30.200.20:FF:000178">
    <property type="entry name" value="serine/threonine-protein kinase PBS1-like"/>
    <property type="match status" value="1"/>
</dbReference>
<evidence type="ECO:0000259" key="23">
    <source>
        <dbReference type="PROSITE" id="PS50948"/>
    </source>
</evidence>
<organism evidence="24 25">
    <name type="scientific">Eragrostis curvula</name>
    <name type="common">weeping love grass</name>
    <dbReference type="NCBI Taxonomy" id="38414"/>
    <lineage>
        <taxon>Eukaryota</taxon>
        <taxon>Viridiplantae</taxon>
        <taxon>Streptophyta</taxon>
        <taxon>Embryophyta</taxon>
        <taxon>Tracheophyta</taxon>
        <taxon>Spermatophyta</taxon>
        <taxon>Magnoliopsida</taxon>
        <taxon>Liliopsida</taxon>
        <taxon>Poales</taxon>
        <taxon>Poaceae</taxon>
        <taxon>PACMAD clade</taxon>
        <taxon>Chloridoideae</taxon>
        <taxon>Eragrostideae</taxon>
        <taxon>Eragrostidinae</taxon>
        <taxon>Eragrostis</taxon>
    </lineage>
</organism>
<evidence type="ECO:0000256" key="3">
    <source>
        <dbReference type="ARBA" id="ARBA00022527"/>
    </source>
</evidence>
<dbReference type="InterPro" id="IPR024171">
    <property type="entry name" value="SRK-like_kinase"/>
</dbReference>
<dbReference type="Gene3D" id="1.10.510.10">
    <property type="entry name" value="Transferase(Phosphotransferase) domain 1"/>
    <property type="match status" value="1"/>
</dbReference>
<dbReference type="InterPro" id="IPR011009">
    <property type="entry name" value="Kinase-like_dom_sf"/>
</dbReference>
<dbReference type="AlphaFoldDB" id="A0A5J9U214"/>
<dbReference type="FunFam" id="1.10.510.10:FF:000227">
    <property type="entry name" value="Serine/threonine-protein kinase"/>
    <property type="match status" value="1"/>
</dbReference>
<evidence type="ECO:0000259" key="22">
    <source>
        <dbReference type="PROSITE" id="PS50927"/>
    </source>
</evidence>
<keyword evidence="10 18" id="KW-0067">ATP-binding</keyword>
<dbReference type="EC" id="2.7.11.1" evidence="2"/>
<dbReference type="OrthoDB" id="617471at2759"/>
<dbReference type="Pfam" id="PF00954">
    <property type="entry name" value="S_locus_glycop"/>
    <property type="match status" value="1"/>
</dbReference>
<dbReference type="SUPFAM" id="SSF56112">
    <property type="entry name" value="Protein kinase-like (PK-like)"/>
    <property type="match status" value="1"/>
</dbReference>
<dbReference type="InterPro" id="IPR008271">
    <property type="entry name" value="Ser/Thr_kinase_AS"/>
</dbReference>
<evidence type="ECO:0000256" key="8">
    <source>
        <dbReference type="ARBA" id="ARBA00022741"/>
    </source>
</evidence>
<keyword evidence="4" id="KW-0245">EGF-like domain</keyword>
<evidence type="ECO:0000256" key="17">
    <source>
        <dbReference type="ARBA" id="ARBA00048679"/>
    </source>
</evidence>
<reference evidence="24 25" key="1">
    <citation type="journal article" date="2019" name="Sci. Rep.">
        <title>A high-quality genome of Eragrostis curvula grass provides insights into Poaceae evolution and supports new strategies to enhance forage quality.</title>
        <authorList>
            <person name="Carballo J."/>
            <person name="Santos B.A.C.M."/>
            <person name="Zappacosta D."/>
            <person name="Garbus I."/>
            <person name="Selva J.P."/>
            <person name="Gallo C.A."/>
            <person name="Diaz A."/>
            <person name="Albertini E."/>
            <person name="Caccamo M."/>
            <person name="Echenique V."/>
        </authorList>
    </citation>
    <scope>NUCLEOTIDE SEQUENCE [LARGE SCALE GENOMIC DNA]</scope>
    <source>
        <strain evidence="25">cv. Victoria</strain>
        <tissue evidence="24">Leaf</tissue>
    </source>
</reference>
<keyword evidence="15" id="KW-0325">Glycoprotein</keyword>
<dbReference type="GO" id="GO:0004674">
    <property type="term" value="F:protein serine/threonine kinase activity"/>
    <property type="evidence" value="ECO:0007669"/>
    <property type="project" value="UniProtKB-KW"/>
</dbReference>
<keyword evidence="14" id="KW-0675">Receptor</keyword>
<feature type="domain" description="Apple" evidence="23">
    <location>
        <begin position="366"/>
        <end position="452"/>
    </location>
</feature>
<keyword evidence="5" id="KW-0808">Transferase</keyword>
<feature type="domain" description="Protein kinase" evidence="21">
    <location>
        <begin position="526"/>
        <end position="801"/>
    </location>
</feature>
<dbReference type="CDD" id="cd14066">
    <property type="entry name" value="STKc_IRAK"/>
    <property type="match status" value="1"/>
</dbReference>
<evidence type="ECO:0000256" key="2">
    <source>
        <dbReference type="ARBA" id="ARBA00012513"/>
    </source>
</evidence>
<dbReference type="PROSITE" id="PS00108">
    <property type="entry name" value="PROTEIN_KINASE_ST"/>
    <property type="match status" value="1"/>
</dbReference>
<evidence type="ECO:0000259" key="21">
    <source>
        <dbReference type="PROSITE" id="PS50011"/>
    </source>
</evidence>
<evidence type="ECO:0000256" key="9">
    <source>
        <dbReference type="ARBA" id="ARBA00022777"/>
    </source>
</evidence>
<evidence type="ECO:0000313" key="24">
    <source>
        <dbReference type="EMBL" id="TVU17759.1"/>
    </source>
</evidence>
<feature type="non-terminal residue" evidence="24">
    <location>
        <position position="1"/>
    </location>
</feature>
<dbReference type="SMART" id="SM00473">
    <property type="entry name" value="PAN_AP"/>
    <property type="match status" value="1"/>
</dbReference>
<dbReference type="CDD" id="cd01098">
    <property type="entry name" value="PAN_AP_plant"/>
    <property type="match status" value="1"/>
</dbReference>
<dbReference type="Gene3D" id="3.30.200.20">
    <property type="entry name" value="Phosphorylase Kinase, domain 1"/>
    <property type="match status" value="1"/>
</dbReference>
<dbReference type="Gene3D" id="2.90.10.10">
    <property type="entry name" value="Bulb-type lectin domain"/>
    <property type="match status" value="1"/>
</dbReference>
<dbReference type="GO" id="GO:0051707">
    <property type="term" value="P:response to other organism"/>
    <property type="evidence" value="ECO:0007669"/>
    <property type="project" value="UniProtKB-ARBA"/>
</dbReference>
<dbReference type="InterPro" id="IPR003609">
    <property type="entry name" value="Pan_app"/>
</dbReference>
<dbReference type="PANTHER" id="PTHR47974:SF19">
    <property type="entry name" value="RECEPTOR-LIKE SERINE_THREONINE-PROTEIN KINASE"/>
    <property type="match status" value="1"/>
</dbReference>
<proteinExistence type="predicted"/>
<dbReference type="PROSITE" id="PS50927">
    <property type="entry name" value="BULB_LECTIN"/>
    <property type="match status" value="1"/>
</dbReference>
<dbReference type="Proteomes" id="UP000324897">
    <property type="component" value="Chromosome 7"/>
</dbReference>
<evidence type="ECO:0000256" key="11">
    <source>
        <dbReference type="ARBA" id="ARBA00022989"/>
    </source>
</evidence>
<sequence>MPPLYISLIILFLCLHAPSSSASDDTLMAGQALGAGDKLVSRNGKFALGFFQPSIISKSGKNTTSPNWYLGIWFNKIPVFTTVWVANREKPIPAHDLKLTRLKISGDGNLVIVNLAGSESIIWSTHVVNTTVTSMNTTHAIILNTGNLALMGSSLTNVTFWQSFDYPADVLLPNAKIGYNKVTGLQSQFVSRKNLIDPSPGSYCTDLEANGVLVHKSCNNSADVYWSWGPVSSSGPNKLVPLFNSLIDINPETKGLISLSYFESSEEAYYKYTLLDESYHLFFLQDTFGGQVKLIVWSQAQQSWQTKFAHPASPCTAYATCGPFTVCNGISSPSCECMDSFSQKSPRDWELHDTTGGCIRDNPLDCTSEKNTTKSTDIFHPIARVTLPYNPQILEDATTQSKCAEACLSYCSCTAYSYDNKVCSVWHGELLHVKQNDGIENTSEDVLYLRLAAKTLPSNLRKSKRKPITGVYTAAITISCGLLMILILLLVIWRNKFKWFGASVYGTPGSDGIIAFKYNDLAHATKNFSEQLGAGGFGSVFKGVLSDFTIAVKKLNEAVHGEKQFRAEVSSLGLIQHINLVKLIGFCCEGDKRLLVYEHMLNGSLDAHIFVESSAAALNWSTRYQIIVGVARGLSYLHQSCHKCIIHCDIKPENILLDASFVPKIADFGMAAAVGRDFSRVLTTFRGTVGYLAPEWLSGVAVTPKVDVYSFGMVLLEIISGRRNTPEACSGSGYQPVGYLPVQAIRKLHEGDVRSLMDPHLHGDFDLEEAERVCKVACWCIQDDELNRPTMSEVARVLEGLQMVGLPPMPRLLAAMTERPDAGAV</sequence>
<evidence type="ECO:0000313" key="25">
    <source>
        <dbReference type="Proteomes" id="UP000324897"/>
    </source>
</evidence>
<evidence type="ECO:0000256" key="7">
    <source>
        <dbReference type="ARBA" id="ARBA00022729"/>
    </source>
</evidence>
<feature type="binding site" evidence="18">
    <location>
        <position position="554"/>
    </location>
    <ligand>
        <name>ATP</name>
        <dbReference type="ChEBI" id="CHEBI:30616"/>
    </ligand>
</feature>
<dbReference type="InterPro" id="IPR000858">
    <property type="entry name" value="S_locus_glycoprot_dom"/>
</dbReference>
<dbReference type="PROSITE" id="PS50948">
    <property type="entry name" value="PAN"/>
    <property type="match status" value="1"/>
</dbReference>
<name>A0A5J9U214_9POAL</name>
<dbReference type="InterPro" id="IPR000719">
    <property type="entry name" value="Prot_kinase_dom"/>
</dbReference>
<comment type="catalytic activity">
    <reaction evidence="17">
        <text>L-seryl-[protein] + ATP = O-phospho-L-seryl-[protein] + ADP + H(+)</text>
        <dbReference type="Rhea" id="RHEA:17989"/>
        <dbReference type="Rhea" id="RHEA-COMP:9863"/>
        <dbReference type="Rhea" id="RHEA-COMP:11604"/>
        <dbReference type="ChEBI" id="CHEBI:15378"/>
        <dbReference type="ChEBI" id="CHEBI:29999"/>
        <dbReference type="ChEBI" id="CHEBI:30616"/>
        <dbReference type="ChEBI" id="CHEBI:83421"/>
        <dbReference type="ChEBI" id="CHEBI:456216"/>
        <dbReference type="EC" id="2.7.11.1"/>
    </reaction>
</comment>
<keyword evidence="9" id="KW-0418">Kinase</keyword>
<evidence type="ECO:0000256" key="6">
    <source>
        <dbReference type="ARBA" id="ARBA00022692"/>
    </source>
</evidence>
<dbReference type="GO" id="GO:0016020">
    <property type="term" value="C:membrane"/>
    <property type="evidence" value="ECO:0007669"/>
    <property type="project" value="UniProtKB-SubCell"/>
</dbReference>
<feature type="chain" id="PRO_5023937174" description="non-specific serine/threonine protein kinase" evidence="20">
    <location>
        <begin position="23"/>
        <end position="825"/>
    </location>
</feature>
<dbReference type="GO" id="GO:0048544">
    <property type="term" value="P:recognition of pollen"/>
    <property type="evidence" value="ECO:0007669"/>
    <property type="project" value="InterPro"/>
</dbReference>
<feature type="domain" description="Bulb-type lectin" evidence="22">
    <location>
        <begin position="24"/>
        <end position="163"/>
    </location>
</feature>
<accession>A0A5J9U214</accession>
<dbReference type="PANTHER" id="PTHR47974">
    <property type="entry name" value="OS07G0415500 PROTEIN"/>
    <property type="match status" value="1"/>
</dbReference>
<comment type="catalytic activity">
    <reaction evidence="16">
        <text>L-threonyl-[protein] + ATP = O-phospho-L-threonyl-[protein] + ADP + H(+)</text>
        <dbReference type="Rhea" id="RHEA:46608"/>
        <dbReference type="Rhea" id="RHEA-COMP:11060"/>
        <dbReference type="Rhea" id="RHEA-COMP:11605"/>
        <dbReference type="ChEBI" id="CHEBI:15378"/>
        <dbReference type="ChEBI" id="CHEBI:30013"/>
        <dbReference type="ChEBI" id="CHEBI:30616"/>
        <dbReference type="ChEBI" id="CHEBI:61977"/>
        <dbReference type="ChEBI" id="CHEBI:456216"/>
        <dbReference type="EC" id="2.7.11.1"/>
    </reaction>
</comment>
<dbReference type="Pfam" id="PF00069">
    <property type="entry name" value="Pkinase"/>
    <property type="match status" value="1"/>
</dbReference>
<dbReference type="CDD" id="cd00028">
    <property type="entry name" value="B_lectin"/>
    <property type="match status" value="1"/>
</dbReference>
<evidence type="ECO:0000256" key="4">
    <source>
        <dbReference type="ARBA" id="ARBA00022536"/>
    </source>
</evidence>
<evidence type="ECO:0000256" key="16">
    <source>
        <dbReference type="ARBA" id="ARBA00047899"/>
    </source>
</evidence>
<evidence type="ECO:0000256" key="19">
    <source>
        <dbReference type="SAM" id="Phobius"/>
    </source>
</evidence>
<evidence type="ECO:0000256" key="15">
    <source>
        <dbReference type="ARBA" id="ARBA00023180"/>
    </source>
</evidence>
<evidence type="ECO:0000256" key="14">
    <source>
        <dbReference type="ARBA" id="ARBA00023170"/>
    </source>
</evidence>
<feature type="signal peptide" evidence="20">
    <location>
        <begin position="1"/>
        <end position="22"/>
    </location>
</feature>
<dbReference type="Pfam" id="PF08276">
    <property type="entry name" value="PAN_2"/>
    <property type="match status" value="1"/>
</dbReference>
<keyword evidence="7 20" id="KW-0732">Signal</keyword>
<dbReference type="SMART" id="SM00108">
    <property type="entry name" value="B_lectin"/>
    <property type="match status" value="1"/>
</dbReference>
<gene>
    <name evidence="24" type="ORF">EJB05_33814</name>
</gene>
<dbReference type="SUPFAM" id="SSF51110">
    <property type="entry name" value="alpha-D-mannose-specific plant lectins"/>
    <property type="match status" value="1"/>
</dbReference>
<evidence type="ECO:0000256" key="12">
    <source>
        <dbReference type="ARBA" id="ARBA00023136"/>
    </source>
</evidence>
<dbReference type="Pfam" id="PF01453">
    <property type="entry name" value="B_lectin"/>
    <property type="match status" value="1"/>
</dbReference>
<dbReference type="FunFam" id="2.90.10.10:FF:000011">
    <property type="entry name" value="Serine/threonine-protein kinase"/>
    <property type="match status" value="1"/>
</dbReference>
<comment type="subcellular location">
    <subcellularLocation>
        <location evidence="1">Membrane</location>
        <topology evidence="1">Single-pass type I membrane protein</topology>
    </subcellularLocation>
</comment>